<dbReference type="Proteomes" id="UP000323506">
    <property type="component" value="Chromosome D04"/>
</dbReference>
<sequence length="299" mass="34670">MVSYSLNLAMVYDDDPRSELSFQKQNIPIQKENDALSMKFNTDIHQVWEFCPESGTPKELSKVEMARQSFRDNCFHKKHSSDLLMRIQFAEEKQSVTNLPQTKLEEFEDVKEEAIMTTLHSALDYYSTIQADDGHWPGDYGGLMFLLPGLWKNQSFILSLFITLYVTGALNTVLSKEHQYEICRYLYNHQASNVHCVCLRFYDIHLLNRYYLFVFLQNRDGGWGLHIEGPSTMFGTVLNYVSLRLLGEGAEGGERAIEKARKWILEHGRMWCHCRMVHLPMSFLYGKKFVGPITPTILS</sequence>
<dbReference type="InterPro" id="IPR018333">
    <property type="entry name" value="Squalene_cyclase"/>
</dbReference>
<protein>
    <recommendedName>
        <fullName evidence="1">Squalene cyclase N-terminal domain-containing protein</fullName>
    </recommendedName>
</protein>
<reference evidence="2 3" key="1">
    <citation type="submission" date="2019-06" db="EMBL/GenBank/DDBJ databases">
        <title>WGS assembly of Gossypium darwinii.</title>
        <authorList>
            <person name="Chen Z.J."/>
            <person name="Sreedasyam A."/>
            <person name="Ando A."/>
            <person name="Song Q."/>
            <person name="De L."/>
            <person name="Hulse-Kemp A."/>
            <person name="Ding M."/>
            <person name="Ye W."/>
            <person name="Kirkbride R."/>
            <person name="Jenkins J."/>
            <person name="Plott C."/>
            <person name="Lovell J."/>
            <person name="Lin Y.-M."/>
            <person name="Vaughn R."/>
            <person name="Liu B."/>
            <person name="Li W."/>
            <person name="Simpson S."/>
            <person name="Scheffler B."/>
            <person name="Saski C."/>
            <person name="Grover C."/>
            <person name="Hu G."/>
            <person name="Conover J."/>
            <person name="Carlson J."/>
            <person name="Shu S."/>
            <person name="Boston L."/>
            <person name="Williams M."/>
            <person name="Peterson D."/>
            <person name="Mcgee K."/>
            <person name="Jones D."/>
            <person name="Wendel J."/>
            <person name="Stelly D."/>
            <person name="Grimwood J."/>
            <person name="Schmutz J."/>
        </authorList>
    </citation>
    <scope>NUCLEOTIDE SEQUENCE [LARGE SCALE GENOMIC DNA]</scope>
    <source>
        <strain evidence="2">1808015.09</strain>
    </source>
</reference>
<feature type="domain" description="Squalene cyclase N-terminal" evidence="1">
    <location>
        <begin position="217"/>
        <end position="268"/>
    </location>
</feature>
<dbReference type="PANTHER" id="PTHR11764:SF85">
    <property type="entry name" value="TERPENE CYCLASE_MUTASE FAMILY MEMBER"/>
    <property type="match status" value="1"/>
</dbReference>
<dbReference type="GO" id="GO:0016104">
    <property type="term" value="P:triterpenoid biosynthetic process"/>
    <property type="evidence" value="ECO:0007669"/>
    <property type="project" value="InterPro"/>
</dbReference>
<dbReference type="SUPFAM" id="SSF48239">
    <property type="entry name" value="Terpenoid cyclases/Protein prenyltransferases"/>
    <property type="match status" value="1"/>
</dbReference>
<proteinExistence type="predicted"/>
<name>A0A5D2CWN6_GOSDA</name>
<evidence type="ECO:0000313" key="3">
    <source>
        <dbReference type="Proteomes" id="UP000323506"/>
    </source>
</evidence>
<dbReference type="EMBL" id="CM017704">
    <property type="protein sequence ID" value="TYG74009.1"/>
    <property type="molecule type" value="Genomic_DNA"/>
</dbReference>
<dbReference type="InterPro" id="IPR008930">
    <property type="entry name" value="Terpenoid_cyclase/PrenylTrfase"/>
</dbReference>
<evidence type="ECO:0000259" key="1">
    <source>
        <dbReference type="Pfam" id="PF13249"/>
    </source>
</evidence>
<evidence type="ECO:0000313" key="2">
    <source>
        <dbReference type="EMBL" id="TYG74009.1"/>
    </source>
</evidence>
<dbReference type="GO" id="GO:0005811">
    <property type="term" value="C:lipid droplet"/>
    <property type="evidence" value="ECO:0007669"/>
    <property type="project" value="InterPro"/>
</dbReference>
<dbReference type="PANTHER" id="PTHR11764">
    <property type="entry name" value="TERPENE CYCLASE/MUTASE FAMILY MEMBER"/>
    <property type="match status" value="1"/>
</dbReference>
<keyword evidence="3" id="KW-1185">Reference proteome</keyword>
<dbReference type="GO" id="GO:0031559">
    <property type="term" value="F:oxidosqualene cyclase activity"/>
    <property type="evidence" value="ECO:0007669"/>
    <property type="project" value="UniProtKB-ARBA"/>
</dbReference>
<organism evidence="2 3">
    <name type="scientific">Gossypium darwinii</name>
    <name type="common">Darwin's cotton</name>
    <name type="synonym">Gossypium barbadense var. darwinii</name>
    <dbReference type="NCBI Taxonomy" id="34276"/>
    <lineage>
        <taxon>Eukaryota</taxon>
        <taxon>Viridiplantae</taxon>
        <taxon>Streptophyta</taxon>
        <taxon>Embryophyta</taxon>
        <taxon>Tracheophyta</taxon>
        <taxon>Spermatophyta</taxon>
        <taxon>Magnoliopsida</taxon>
        <taxon>eudicotyledons</taxon>
        <taxon>Gunneridae</taxon>
        <taxon>Pentapetalae</taxon>
        <taxon>rosids</taxon>
        <taxon>malvids</taxon>
        <taxon>Malvales</taxon>
        <taxon>Malvaceae</taxon>
        <taxon>Malvoideae</taxon>
        <taxon>Gossypium</taxon>
    </lineage>
</organism>
<dbReference type="Gene3D" id="1.50.10.20">
    <property type="match status" value="2"/>
</dbReference>
<dbReference type="InterPro" id="IPR032697">
    <property type="entry name" value="SQ_cyclase_N"/>
</dbReference>
<gene>
    <name evidence="2" type="ORF">ES288_D04G147900v1</name>
</gene>
<accession>A0A5D2CWN6</accession>
<dbReference type="Pfam" id="PF13249">
    <property type="entry name" value="SQHop_cyclase_N"/>
    <property type="match status" value="1"/>
</dbReference>
<dbReference type="AlphaFoldDB" id="A0A5D2CWN6"/>